<dbReference type="EMBL" id="UYRU01047191">
    <property type="protein sequence ID" value="VDN09502.1"/>
    <property type="molecule type" value="Genomic_DNA"/>
</dbReference>
<dbReference type="Proteomes" id="UP000281553">
    <property type="component" value="Unassembled WGS sequence"/>
</dbReference>
<dbReference type="PANTHER" id="PTHR43963">
    <property type="entry name" value="CARBONYL REDUCTASE 1-RELATED"/>
    <property type="match status" value="1"/>
</dbReference>
<sequence>MARHFGDSSEWHVYLTARNEKLGRVAVDGLRDQGLSVYFHQLDITDPQSRQRLRRHVQETYSEGIGILINNAGIAPAGPTLADEAKETLATNYFGTMAMCREFSPLMAKNSRDSEFGDCREKGWPDSAYLVSKLGITKGTFILAEEYKDDPRHILINAVRVFCSVL</sequence>
<evidence type="ECO:0000256" key="3">
    <source>
        <dbReference type="ARBA" id="ARBA00023002"/>
    </source>
</evidence>
<dbReference type="PANTHER" id="PTHR43963:SF6">
    <property type="entry name" value="CHAIN DEHYDROGENASE FAMILY PROTEIN, PUTATIVE (AFU_ORTHOLOGUE AFUA_3G15350)-RELATED"/>
    <property type="match status" value="1"/>
</dbReference>
<comment type="similarity">
    <text evidence="1">Belongs to the short-chain dehydrogenases/reductases (SDR) family.</text>
</comment>
<dbReference type="SUPFAM" id="SSF51735">
    <property type="entry name" value="NAD(P)-binding Rossmann-fold domains"/>
    <property type="match status" value="1"/>
</dbReference>
<evidence type="ECO:0000256" key="1">
    <source>
        <dbReference type="ARBA" id="ARBA00006484"/>
    </source>
</evidence>
<evidence type="ECO:0000313" key="4">
    <source>
        <dbReference type="EMBL" id="VDN09502.1"/>
    </source>
</evidence>
<dbReference type="OrthoDB" id="7289984at2759"/>
<keyword evidence="5" id="KW-1185">Reference proteome</keyword>
<accession>A0A3P7NMC4</accession>
<dbReference type="GO" id="GO:0016491">
    <property type="term" value="F:oxidoreductase activity"/>
    <property type="evidence" value="ECO:0007669"/>
    <property type="project" value="UniProtKB-KW"/>
</dbReference>
<reference evidence="4 5" key="1">
    <citation type="submission" date="2018-11" db="EMBL/GenBank/DDBJ databases">
        <authorList>
            <consortium name="Pathogen Informatics"/>
        </authorList>
    </citation>
    <scope>NUCLEOTIDE SEQUENCE [LARGE SCALE GENOMIC DNA]</scope>
</reference>
<gene>
    <name evidence="4" type="ORF">DILT_LOCUS5333</name>
</gene>
<protein>
    <submittedName>
        <fullName evidence="4">Uncharacterized protein</fullName>
    </submittedName>
</protein>
<evidence type="ECO:0000313" key="5">
    <source>
        <dbReference type="Proteomes" id="UP000281553"/>
    </source>
</evidence>
<proteinExistence type="inferred from homology"/>
<dbReference type="InterPro" id="IPR036291">
    <property type="entry name" value="NAD(P)-bd_dom_sf"/>
</dbReference>
<dbReference type="AlphaFoldDB" id="A0A3P7NMC4"/>
<dbReference type="Gene3D" id="3.40.50.720">
    <property type="entry name" value="NAD(P)-binding Rossmann-like Domain"/>
    <property type="match status" value="1"/>
</dbReference>
<dbReference type="InterPro" id="IPR002347">
    <property type="entry name" value="SDR_fam"/>
</dbReference>
<name>A0A3P7NMC4_DIBLA</name>
<keyword evidence="3" id="KW-0560">Oxidoreductase</keyword>
<evidence type="ECO:0000256" key="2">
    <source>
        <dbReference type="ARBA" id="ARBA00022857"/>
    </source>
</evidence>
<dbReference type="Pfam" id="PF00106">
    <property type="entry name" value="adh_short"/>
    <property type="match status" value="1"/>
</dbReference>
<keyword evidence="2" id="KW-0521">NADP</keyword>
<organism evidence="4 5">
    <name type="scientific">Dibothriocephalus latus</name>
    <name type="common">Fish tapeworm</name>
    <name type="synonym">Diphyllobothrium latum</name>
    <dbReference type="NCBI Taxonomy" id="60516"/>
    <lineage>
        <taxon>Eukaryota</taxon>
        <taxon>Metazoa</taxon>
        <taxon>Spiralia</taxon>
        <taxon>Lophotrochozoa</taxon>
        <taxon>Platyhelminthes</taxon>
        <taxon>Cestoda</taxon>
        <taxon>Eucestoda</taxon>
        <taxon>Diphyllobothriidea</taxon>
        <taxon>Diphyllobothriidae</taxon>
        <taxon>Dibothriocephalus</taxon>
    </lineage>
</organism>